<dbReference type="Pfam" id="PF01679">
    <property type="entry name" value="Pmp3"/>
    <property type="match status" value="1"/>
</dbReference>
<evidence type="ECO:0000256" key="1">
    <source>
        <dbReference type="ARBA" id="ARBA00004370"/>
    </source>
</evidence>
<proteinExistence type="inferred from homology"/>
<protein>
    <recommendedName>
        <fullName evidence="9">Plasma membrane proteolipid 3</fullName>
    </recommendedName>
</protein>
<keyword evidence="4 6" id="KW-1133">Transmembrane helix</keyword>
<sequence>MEFWDWILVFIAVFVPPVAVLLKRGFKSKDFWINVLLAIFGFFPGLIHALYIISTRPSSFTHVSRRKKPKQSPLRDEQEPLFHRTQRFGSI</sequence>
<keyword evidence="3 6" id="KW-0812">Transmembrane</keyword>
<reference evidence="7 8" key="1">
    <citation type="submission" date="2017-04" db="EMBL/GenBank/DDBJ databases">
        <authorList>
            <person name="Afonso C.L."/>
            <person name="Miller P.J."/>
            <person name="Scott M.A."/>
            <person name="Spackman E."/>
            <person name="Goraichik I."/>
            <person name="Dimitrov K.M."/>
            <person name="Suarez D.L."/>
            <person name="Swayne D.E."/>
        </authorList>
    </citation>
    <scope>NUCLEOTIDE SEQUENCE [LARGE SCALE GENOMIC DNA]</scope>
</reference>
<dbReference type="AlphaFoldDB" id="A0A1X7R703"/>
<feature type="transmembrane region" description="Helical" evidence="6">
    <location>
        <begin position="31"/>
        <end position="53"/>
    </location>
</feature>
<dbReference type="PANTHER" id="PTHR21659:SF112">
    <property type="entry name" value="PROTEIN SNA2-RELATED"/>
    <property type="match status" value="1"/>
</dbReference>
<evidence type="ECO:0000256" key="3">
    <source>
        <dbReference type="ARBA" id="ARBA00022692"/>
    </source>
</evidence>
<dbReference type="PANTHER" id="PTHR21659">
    <property type="entry name" value="HYDROPHOBIC PROTEIN RCI2 LOW TEMPERATURE AND SALT RESPONSIVE PROTEIN LTI6 -RELATED"/>
    <property type="match status" value="1"/>
</dbReference>
<organism evidence="7 8">
    <name type="scientific">Maudiozyma saulgeensis</name>
    <dbReference type="NCBI Taxonomy" id="1789683"/>
    <lineage>
        <taxon>Eukaryota</taxon>
        <taxon>Fungi</taxon>
        <taxon>Dikarya</taxon>
        <taxon>Ascomycota</taxon>
        <taxon>Saccharomycotina</taxon>
        <taxon>Saccharomycetes</taxon>
        <taxon>Saccharomycetales</taxon>
        <taxon>Saccharomycetaceae</taxon>
        <taxon>Maudiozyma</taxon>
    </lineage>
</organism>
<evidence type="ECO:0000256" key="6">
    <source>
        <dbReference type="SAM" id="Phobius"/>
    </source>
</evidence>
<evidence type="ECO:0000256" key="5">
    <source>
        <dbReference type="ARBA" id="ARBA00023136"/>
    </source>
</evidence>
<dbReference type="InterPro" id="IPR000612">
    <property type="entry name" value="PMP3"/>
</dbReference>
<dbReference type="EMBL" id="FXLY01000008">
    <property type="protein sequence ID" value="SMN21391.1"/>
    <property type="molecule type" value="Genomic_DNA"/>
</dbReference>
<evidence type="ECO:0000256" key="4">
    <source>
        <dbReference type="ARBA" id="ARBA00022989"/>
    </source>
</evidence>
<dbReference type="Proteomes" id="UP000196158">
    <property type="component" value="Unassembled WGS sequence"/>
</dbReference>
<accession>A0A1X7R703</accession>
<dbReference type="GO" id="GO:0016020">
    <property type="term" value="C:membrane"/>
    <property type="evidence" value="ECO:0007669"/>
    <property type="project" value="UniProtKB-SubCell"/>
</dbReference>
<evidence type="ECO:0000313" key="7">
    <source>
        <dbReference type="EMBL" id="SMN21391.1"/>
    </source>
</evidence>
<dbReference type="OrthoDB" id="2802411at2759"/>
<comment type="subcellular location">
    <subcellularLocation>
        <location evidence="1">Membrane</location>
    </subcellularLocation>
</comment>
<keyword evidence="8" id="KW-1185">Reference proteome</keyword>
<keyword evidence="5 6" id="KW-0472">Membrane</keyword>
<gene>
    <name evidence="7" type="ORF">KASA_0K00319G</name>
</gene>
<feature type="transmembrane region" description="Helical" evidence="6">
    <location>
        <begin position="6"/>
        <end position="22"/>
    </location>
</feature>
<evidence type="ECO:0000256" key="2">
    <source>
        <dbReference type="ARBA" id="ARBA00009530"/>
    </source>
</evidence>
<name>A0A1X7R703_9SACH</name>
<evidence type="ECO:0000313" key="8">
    <source>
        <dbReference type="Proteomes" id="UP000196158"/>
    </source>
</evidence>
<evidence type="ECO:0008006" key="9">
    <source>
        <dbReference type="Google" id="ProtNLM"/>
    </source>
</evidence>
<dbReference type="PROSITE" id="PS01309">
    <property type="entry name" value="UPF0057"/>
    <property type="match status" value="1"/>
</dbReference>
<comment type="similarity">
    <text evidence="2">Belongs to the UPF0057 (PMP3) family.</text>
</comment>